<evidence type="ECO:0000313" key="2">
    <source>
        <dbReference type="EMBL" id="WPG97410.1"/>
    </source>
</evidence>
<dbReference type="AlphaFoldDB" id="A0AAQ3R1W2"/>
<feature type="region of interest" description="Disordered" evidence="1">
    <location>
        <begin position="1"/>
        <end position="74"/>
    </location>
</feature>
<sequence length="262" mass="28748">MDSYDDDDNNNQSHYDHHDNPTKEIPEAISRQRSPQLDKKLCRSHARYGYSPGSHEIDQPLSTGNVSGDEGMSSDGEDLIPDSLLYMSAMGDSTLMDYDNSSDMAMTSSLNLTNPAGSTTHSTSMRNRSVTSSAMLGFVGTAFDTTHIPLPNFTTAPMRLGHEANFCLNMTMGRTFPYPVDLSIRSTSPLGDESPPSEQGGDEGLEDHKVEVGKHGLVSIREMYLALARHRGCTCHGGVLPDEDDYPFSVPDLSDMTDFDLW</sequence>
<feature type="compositionally biased region" description="Basic and acidic residues" evidence="1">
    <location>
        <begin position="14"/>
        <end position="26"/>
    </location>
</feature>
<gene>
    <name evidence="2" type="ORF">R9X50_00018500</name>
</gene>
<name>A0AAQ3R1W2_9PEZI</name>
<reference evidence="2 3" key="1">
    <citation type="submission" date="2023-11" db="EMBL/GenBank/DDBJ databases">
        <title>An acidophilic fungus is an integral part of prey digestion in a carnivorous sundew plant.</title>
        <authorList>
            <person name="Tsai I.J."/>
        </authorList>
    </citation>
    <scope>NUCLEOTIDE SEQUENCE [LARGE SCALE GENOMIC DNA]</scope>
    <source>
        <strain evidence="2">169a</strain>
    </source>
</reference>
<evidence type="ECO:0000256" key="1">
    <source>
        <dbReference type="SAM" id="MobiDB-lite"/>
    </source>
</evidence>
<feature type="region of interest" description="Disordered" evidence="1">
    <location>
        <begin position="184"/>
        <end position="205"/>
    </location>
</feature>
<protein>
    <submittedName>
        <fullName evidence="2">Uncharacterized protein</fullName>
    </submittedName>
</protein>
<accession>A0AAQ3R1W2</accession>
<organism evidence="2 3">
    <name type="scientific">Acrodontium crateriforme</name>
    <dbReference type="NCBI Taxonomy" id="150365"/>
    <lineage>
        <taxon>Eukaryota</taxon>
        <taxon>Fungi</taxon>
        <taxon>Dikarya</taxon>
        <taxon>Ascomycota</taxon>
        <taxon>Pezizomycotina</taxon>
        <taxon>Dothideomycetes</taxon>
        <taxon>Dothideomycetidae</taxon>
        <taxon>Mycosphaerellales</taxon>
        <taxon>Teratosphaeriaceae</taxon>
        <taxon>Acrodontium</taxon>
    </lineage>
</organism>
<dbReference type="Proteomes" id="UP001303373">
    <property type="component" value="Chromosome 1"/>
</dbReference>
<dbReference type="EMBL" id="CP138580">
    <property type="protein sequence ID" value="WPG97410.1"/>
    <property type="molecule type" value="Genomic_DNA"/>
</dbReference>
<evidence type="ECO:0000313" key="3">
    <source>
        <dbReference type="Proteomes" id="UP001303373"/>
    </source>
</evidence>
<proteinExistence type="predicted"/>
<keyword evidence="3" id="KW-1185">Reference proteome</keyword>